<feature type="domain" description="HTH luxR-type" evidence="1">
    <location>
        <begin position="22"/>
        <end position="79"/>
    </location>
</feature>
<gene>
    <name evidence="2" type="ORF">E5987_09935</name>
</gene>
<organism evidence="2 3">
    <name type="scientific">Parasutterella muris</name>
    <dbReference type="NCBI Taxonomy" id="2565572"/>
    <lineage>
        <taxon>Bacteria</taxon>
        <taxon>Pseudomonadati</taxon>
        <taxon>Pseudomonadota</taxon>
        <taxon>Betaproteobacteria</taxon>
        <taxon>Burkholderiales</taxon>
        <taxon>Sutterellaceae</taxon>
        <taxon>Parasutterella</taxon>
    </lineage>
</organism>
<evidence type="ECO:0000313" key="3">
    <source>
        <dbReference type="Proteomes" id="UP000472580"/>
    </source>
</evidence>
<protein>
    <recommendedName>
        <fullName evidence="1">HTH luxR-type domain-containing protein</fullName>
    </recommendedName>
</protein>
<dbReference type="InterPro" id="IPR016032">
    <property type="entry name" value="Sig_transdc_resp-reg_C-effctor"/>
</dbReference>
<accession>A0A6L6YL07</accession>
<reference evidence="2 3" key="1">
    <citation type="submission" date="2019-12" db="EMBL/GenBank/DDBJ databases">
        <title>Microbes associate with the intestines of laboratory mice.</title>
        <authorList>
            <person name="Navarre W."/>
            <person name="Wong E."/>
        </authorList>
    </citation>
    <scope>NUCLEOTIDE SEQUENCE [LARGE SCALE GENOMIC DNA]</scope>
    <source>
        <strain evidence="2 3">NM82_D38</strain>
    </source>
</reference>
<dbReference type="Gene3D" id="1.10.10.10">
    <property type="entry name" value="Winged helix-like DNA-binding domain superfamily/Winged helix DNA-binding domain"/>
    <property type="match status" value="1"/>
</dbReference>
<dbReference type="PRINTS" id="PR00038">
    <property type="entry name" value="HTHLUXR"/>
</dbReference>
<dbReference type="Proteomes" id="UP000472580">
    <property type="component" value="Unassembled WGS sequence"/>
</dbReference>
<dbReference type="InterPro" id="IPR000792">
    <property type="entry name" value="Tscrpt_reg_LuxR_C"/>
</dbReference>
<dbReference type="GO" id="GO:0003677">
    <property type="term" value="F:DNA binding"/>
    <property type="evidence" value="ECO:0007669"/>
    <property type="project" value="InterPro"/>
</dbReference>
<dbReference type="InterPro" id="IPR036388">
    <property type="entry name" value="WH-like_DNA-bd_sf"/>
</dbReference>
<dbReference type="Pfam" id="PF00196">
    <property type="entry name" value="GerE"/>
    <property type="match status" value="1"/>
</dbReference>
<comment type="caution">
    <text evidence="2">The sequence shown here is derived from an EMBL/GenBank/DDBJ whole genome shotgun (WGS) entry which is preliminary data.</text>
</comment>
<evidence type="ECO:0000313" key="2">
    <source>
        <dbReference type="EMBL" id="MVX57513.1"/>
    </source>
</evidence>
<dbReference type="GO" id="GO:0006355">
    <property type="term" value="P:regulation of DNA-templated transcription"/>
    <property type="evidence" value="ECO:0007669"/>
    <property type="project" value="InterPro"/>
</dbReference>
<evidence type="ECO:0000259" key="1">
    <source>
        <dbReference type="SMART" id="SM00421"/>
    </source>
</evidence>
<keyword evidence="3" id="KW-1185">Reference proteome</keyword>
<dbReference type="SUPFAM" id="SSF46894">
    <property type="entry name" value="C-terminal effector domain of the bipartite response regulators"/>
    <property type="match status" value="1"/>
</dbReference>
<dbReference type="AlphaFoldDB" id="A0A6L6YL07"/>
<sequence length="86" mass="9635">MTAAIIKAVEREQKENSPLNLYSQLTEHQKKVVSLVAKGLTCSIIGERLGKSRRTIERHRGNVLRILRVDTPEELNNILAQISNGS</sequence>
<dbReference type="SMART" id="SM00421">
    <property type="entry name" value="HTH_LUXR"/>
    <property type="match status" value="1"/>
</dbReference>
<dbReference type="EMBL" id="WSRP01000033">
    <property type="protein sequence ID" value="MVX57513.1"/>
    <property type="molecule type" value="Genomic_DNA"/>
</dbReference>
<proteinExistence type="predicted"/>
<name>A0A6L6YL07_9BURK</name>